<comment type="caution">
    <text evidence="3">The sequence shown here is derived from an EMBL/GenBank/DDBJ whole genome shotgun (WGS) entry which is preliminary data.</text>
</comment>
<dbReference type="InterPro" id="IPR024618">
    <property type="entry name" value="DUF3857"/>
</dbReference>
<dbReference type="InterPro" id="IPR038765">
    <property type="entry name" value="Papain-like_cys_pep_sf"/>
</dbReference>
<dbReference type="EMBL" id="RJJR01000012">
    <property type="protein sequence ID" value="RNI34873.1"/>
    <property type="molecule type" value="Genomic_DNA"/>
</dbReference>
<dbReference type="SUPFAM" id="SSF54001">
    <property type="entry name" value="Cysteine proteinases"/>
    <property type="match status" value="1"/>
</dbReference>
<dbReference type="Gene3D" id="2.60.40.3140">
    <property type="match status" value="1"/>
</dbReference>
<dbReference type="Pfam" id="PF12969">
    <property type="entry name" value="DUF3857"/>
    <property type="match status" value="1"/>
</dbReference>
<feature type="chain" id="PRO_5018058153" evidence="1">
    <location>
        <begin position="20"/>
        <end position="631"/>
    </location>
</feature>
<dbReference type="AlphaFoldDB" id="A0A3M9NC81"/>
<organism evidence="3 4">
    <name type="scientific">Hanamia caeni</name>
    <dbReference type="NCBI Taxonomy" id="2294116"/>
    <lineage>
        <taxon>Bacteria</taxon>
        <taxon>Pseudomonadati</taxon>
        <taxon>Bacteroidota</taxon>
        <taxon>Chitinophagia</taxon>
        <taxon>Chitinophagales</taxon>
        <taxon>Chitinophagaceae</taxon>
        <taxon>Hanamia</taxon>
    </lineage>
</organism>
<sequence>MQKLLILALLPFISSEMFSQVNIYDASTLPKALVENAHSVKREEIINFEVKDIDLATLSVHRVYTVLDGEGSDVLYFIKNSDGFTKLDDAEIKVFDAYGKEMNRYKMKEMKSIATGDGLVVDGKVYYFQVAAPSYPLTVEYNYKVKFKGTLNYPDYRIQAPEQSIEHSKYTVTIPANLDLKYNAQHISLKPEETASGKYKTYLWEVKNLPAIPYEEGCANYESSYPAILLSPQKFSMDGYEGDLSSWEKFGEWYNVLSKGASNLPETTKNYLKDLVKDARNDKEKITILYHYLQNNCRYVSIQLGIGGFKTFDAAFVDSKKYGDCKALTTYMQAMLEAVGISSYPALVNAEYNQMPVNPAFPHNSFSHVILCVPQNKDTTWLECTSKATQAGILGSFTENRNALLITPQGGKLVATPKSNASENTFHLTTKVTLNEDASGETESMLESKGEYKEEIIEYVLNEKKDDQKEYLVKRLGFAQPDQFDLTTDKTDNCAKTSFKLAIEKVPEFSAGSKMFLNPRIYKLWSGKLPDDEKRTLAFYFPFPFVKTDTTIYQLPENFTIEHLPVSKEQKFKFGTFSTKYNYDEKTNAITSVAYLELKENVIPAENFAEARKFFSDVIKEFTEKIVVKRK</sequence>
<name>A0A3M9NC81_9BACT</name>
<reference evidence="3 4" key="1">
    <citation type="submission" date="2018-11" db="EMBL/GenBank/DDBJ databases">
        <title>Draft genome sequence of Ferruginibacter sp. BO-59.</title>
        <authorList>
            <person name="Im W.T."/>
        </authorList>
    </citation>
    <scope>NUCLEOTIDE SEQUENCE [LARGE SCALE GENOMIC DNA]</scope>
    <source>
        <strain evidence="3 4">BO-59</strain>
    </source>
</reference>
<dbReference type="RefSeq" id="WP_123121427.1">
    <property type="nucleotide sequence ID" value="NZ_RJJR01000012.1"/>
</dbReference>
<gene>
    <name evidence="3" type="ORF">EFY79_14445</name>
</gene>
<protein>
    <submittedName>
        <fullName evidence="3">DUF3857 domain-containing protein</fullName>
    </submittedName>
</protein>
<feature type="domain" description="DUF3857" evidence="2">
    <location>
        <begin position="59"/>
        <end position="212"/>
    </location>
</feature>
<dbReference type="Gene3D" id="3.10.620.30">
    <property type="match status" value="1"/>
</dbReference>
<accession>A0A3M9NC81</accession>
<evidence type="ECO:0000313" key="3">
    <source>
        <dbReference type="EMBL" id="RNI34873.1"/>
    </source>
</evidence>
<dbReference type="Gene3D" id="2.60.120.1130">
    <property type="match status" value="1"/>
</dbReference>
<evidence type="ECO:0000256" key="1">
    <source>
        <dbReference type="SAM" id="SignalP"/>
    </source>
</evidence>
<evidence type="ECO:0000259" key="2">
    <source>
        <dbReference type="Pfam" id="PF12969"/>
    </source>
</evidence>
<proteinExistence type="predicted"/>
<keyword evidence="4" id="KW-1185">Reference proteome</keyword>
<evidence type="ECO:0000313" key="4">
    <source>
        <dbReference type="Proteomes" id="UP000267223"/>
    </source>
</evidence>
<dbReference type="OrthoDB" id="8595007at2"/>
<feature type="signal peptide" evidence="1">
    <location>
        <begin position="1"/>
        <end position="19"/>
    </location>
</feature>
<keyword evidence="1" id="KW-0732">Signal</keyword>
<dbReference type="Proteomes" id="UP000267223">
    <property type="component" value="Unassembled WGS sequence"/>
</dbReference>